<accession>A0A1W2M0E6</accession>
<dbReference type="RefSeq" id="WP_063274723.1">
    <property type="nucleotide sequence ID" value="NZ_LQMT02000008.1"/>
</dbReference>
<sequence length="282" mass="31035">MNTVDPAKARHDRIERLRGDRRLLAGAILASAVTLVCGFFAGHGFGDLVEQFRTMAIDSVFDDRGDGAPPYGPLWGTFGLLGCLASGNLAAAAMRRYQGRSSGPAFPVVAAFAASTLGLWCSSRDWLPPLAVGTAVDPVFHEDEKWGLWAWFLYYADWWAPAFLSALTMLALWYAVQVSRRHAETARTREWLLRHGRRVPAGIVEVKLRLAGDESGTRVAGANVTVVFTDGAGVRHWVTRRTRDTTIVTAEVLFDPASPADDKKIFVAFRRHPALSDWLPAR</sequence>
<feature type="transmembrane region" description="Helical" evidence="1">
    <location>
        <begin position="158"/>
        <end position="176"/>
    </location>
</feature>
<evidence type="ECO:0000256" key="1">
    <source>
        <dbReference type="SAM" id="Phobius"/>
    </source>
</evidence>
<gene>
    <name evidence="2" type="ORF">AVR91_0207385</name>
</gene>
<dbReference type="Proteomes" id="UP000076660">
    <property type="component" value="Unassembled WGS sequence"/>
</dbReference>
<reference evidence="2 3" key="1">
    <citation type="submission" date="2016-12" db="EMBL/GenBank/DDBJ databases">
        <title>Amycolatopsis keratiniphila subsp. keratiniphila genome sequencing and assembly.</title>
        <authorList>
            <person name="Mayilraj S."/>
            <person name="Kaur N."/>
        </authorList>
    </citation>
    <scope>NUCLEOTIDE SEQUENCE [LARGE SCALE GENOMIC DNA]</scope>
    <source>
        <strain evidence="2 3">DSM 44409</strain>
    </source>
</reference>
<dbReference type="OrthoDB" id="5197046at2"/>
<dbReference type="AlphaFoldDB" id="A0A1W2M0E6"/>
<keyword evidence="1" id="KW-1133">Transmembrane helix</keyword>
<keyword evidence="1" id="KW-0472">Membrane</keyword>
<keyword evidence="1" id="KW-0812">Transmembrane</keyword>
<feature type="transmembrane region" description="Helical" evidence="1">
    <location>
        <begin position="74"/>
        <end position="91"/>
    </location>
</feature>
<feature type="transmembrane region" description="Helical" evidence="1">
    <location>
        <begin position="103"/>
        <end position="120"/>
    </location>
</feature>
<protein>
    <submittedName>
        <fullName evidence="2">Uncharacterized protein</fullName>
    </submittedName>
</protein>
<feature type="transmembrane region" description="Helical" evidence="1">
    <location>
        <begin position="23"/>
        <end position="45"/>
    </location>
</feature>
<dbReference type="EMBL" id="LQMT02000008">
    <property type="protein sequence ID" value="ONF73087.1"/>
    <property type="molecule type" value="Genomic_DNA"/>
</dbReference>
<proteinExistence type="predicted"/>
<organism evidence="2 3">
    <name type="scientific">Amycolatopsis keratiniphila subsp. keratiniphila</name>
    <dbReference type="NCBI Taxonomy" id="227715"/>
    <lineage>
        <taxon>Bacteria</taxon>
        <taxon>Bacillati</taxon>
        <taxon>Actinomycetota</taxon>
        <taxon>Actinomycetes</taxon>
        <taxon>Pseudonocardiales</taxon>
        <taxon>Pseudonocardiaceae</taxon>
        <taxon>Amycolatopsis</taxon>
        <taxon>Amycolatopsis japonica group</taxon>
    </lineage>
</organism>
<comment type="caution">
    <text evidence="2">The sequence shown here is derived from an EMBL/GenBank/DDBJ whole genome shotgun (WGS) entry which is preliminary data.</text>
</comment>
<name>A0A1W2M0E6_9PSEU</name>
<evidence type="ECO:0000313" key="2">
    <source>
        <dbReference type="EMBL" id="ONF73087.1"/>
    </source>
</evidence>
<evidence type="ECO:0000313" key="3">
    <source>
        <dbReference type="Proteomes" id="UP000076660"/>
    </source>
</evidence>